<evidence type="ECO:0000313" key="1">
    <source>
        <dbReference type="EMBL" id="CEG46629.1"/>
    </source>
</evidence>
<name>A0A0P1AY57_PLAHL</name>
<dbReference type="Proteomes" id="UP000054928">
    <property type="component" value="Unassembled WGS sequence"/>
</dbReference>
<dbReference type="GeneID" id="36398282"/>
<sequence length="77" mass="9041">MTKNKQRIALTWKNRQYFTCRTTTTRSTNTLIQLASDPFPCPDSCFSYLGCRSQHLHHPWLHRNSIGSVYLTMEGRH</sequence>
<accession>A0A0P1AY57</accession>
<proteinExistence type="predicted"/>
<keyword evidence="2" id="KW-1185">Reference proteome</keyword>
<organism evidence="1 2">
    <name type="scientific">Plasmopara halstedii</name>
    <name type="common">Downy mildew of sunflower</name>
    <dbReference type="NCBI Taxonomy" id="4781"/>
    <lineage>
        <taxon>Eukaryota</taxon>
        <taxon>Sar</taxon>
        <taxon>Stramenopiles</taxon>
        <taxon>Oomycota</taxon>
        <taxon>Peronosporomycetes</taxon>
        <taxon>Peronosporales</taxon>
        <taxon>Peronosporaceae</taxon>
        <taxon>Plasmopara</taxon>
    </lineage>
</organism>
<dbReference type="EMBL" id="CCYD01002089">
    <property type="protein sequence ID" value="CEG46629.1"/>
    <property type="molecule type" value="Genomic_DNA"/>
</dbReference>
<evidence type="ECO:0000313" key="2">
    <source>
        <dbReference type="Proteomes" id="UP000054928"/>
    </source>
</evidence>
<reference evidence="2" key="1">
    <citation type="submission" date="2014-09" db="EMBL/GenBank/DDBJ databases">
        <authorList>
            <person name="Sharma Rahul"/>
            <person name="Thines Marco"/>
        </authorList>
    </citation>
    <scope>NUCLEOTIDE SEQUENCE [LARGE SCALE GENOMIC DNA]</scope>
</reference>
<dbReference type="RefSeq" id="XP_024582998.1">
    <property type="nucleotide sequence ID" value="XM_024717506.1"/>
</dbReference>
<protein>
    <submittedName>
        <fullName evidence="1">Uncharacterized protein</fullName>
    </submittedName>
</protein>
<dbReference type="AlphaFoldDB" id="A0A0P1AY57"/>